<dbReference type="InterPro" id="IPR000711">
    <property type="entry name" value="ATPase_OSCP/dsu"/>
</dbReference>
<dbReference type="SUPFAM" id="SSF47928">
    <property type="entry name" value="N-terminal domain of the delta subunit of the F1F0-ATP synthase"/>
    <property type="match status" value="1"/>
</dbReference>
<keyword evidence="6 7" id="KW-0066">ATP synthesis</keyword>
<proteinExistence type="inferred from homology"/>
<dbReference type="Gene3D" id="1.10.520.20">
    <property type="entry name" value="N-terminal domain of the delta subunit of the F1F0-ATP synthase"/>
    <property type="match status" value="1"/>
</dbReference>
<evidence type="ECO:0000313" key="8">
    <source>
        <dbReference type="EMBL" id="BBU47664.1"/>
    </source>
</evidence>
<dbReference type="NCBIfam" id="TIGR01145">
    <property type="entry name" value="ATP_synt_delta"/>
    <property type="match status" value="1"/>
</dbReference>
<dbReference type="EMBL" id="AP022325">
    <property type="protein sequence ID" value="BBU47664.1"/>
    <property type="molecule type" value="Genomic_DNA"/>
</dbReference>
<evidence type="ECO:0000256" key="7">
    <source>
        <dbReference type="HAMAP-Rule" id="MF_01416"/>
    </source>
</evidence>
<dbReference type="GO" id="GO:0046933">
    <property type="term" value="F:proton-transporting ATP synthase activity, rotational mechanism"/>
    <property type="evidence" value="ECO:0007669"/>
    <property type="project" value="UniProtKB-UniRule"/>
</dbReference>
<evidence type="ECO:0000256" key="3">
    <source>
        <dbReference type="ARBA" id="ARBA00022781"/>
    </source>
</evidence>
<dbReference type="Proteomes" id="UP000464317">
    <property type="component" value="Chromosome"/>
</dbReference>
<keyword evidence="9" id="KW-1185">Reference proteome</keyword>
<evidence type="ECO:0000313" key="9">
    <source>
        <dbReference type="Proteomes" id="UP000464317"/>
    </source>
</evidence>
<evidence type="ECO:0000256" key="5">
    <source>
        <dbReference type="ARBA" id="ARBA00023136"/>
    </source>
</evidence>
<dbReference type="PRINTS" id="PR00125">
    <property type="entry name" value="ATPASEDELTA"/>
</dbReference>
<dbReference type="InterPro" id="IPR026015">
    <property type="entry name" value="ATP_synth_OSCP/delta_N_sf"/>
</dbReference>
<protein>
    <recommendedName>
        <fullName evidence="7">ATP synthase subunit delta</fullName>
    </recommendedName>
    <alternativeName>
        <fullName evidence="7">ATP synthase F(1) sector subunit delta</fullName>
    </alternativeName>
    <alternativeName>
        <fullName evidence="7">F-type ATPase subunit delta</fullName>
        <shortName evidence="7">F-ATPase subunit delta</shortName>
    </alternativeName>
</protein>
<keyword evidence="2 7" id="KW-0813">Transport</keyword>
<keyword evidence="4 7" id="KW-0406">Ion transport</keyword>
<name>A0A809S8W4_9BACT</name>
<keyword evidence="3 7" id="KW-0375">Hydrogen ion transport</keyword>
<evidence type="ECO:0000256" key="4">
    <source>
        <dbReference type="ARBA" id="ARBA00023065"/>
    </source>
</evidence>
<evidence type="ECO:0000256" key="2">
    <source>
        <dbReference type="ARBA" id="ARBA00022448"/>
    </source>
</evidence>
<evidence type="ECO:0000256" key="6">
    <source>
        <dbReference type="ARBA" id="ARBA00023310"/>
    </source>
</evidence>
<evidence type="ECO:0000256" key="1">
    <source>
        <dbReference type="ARBA" id="ARBA00004370"/>
    </source>
</evidence>
<sequence>MLEKKHISAYSVAIFDLVQEENKLKELHKQFEAVKDLFLENKSYIDFFSDHTISEEERFKTIDLAFKSFDWIIINSLKIILRRKSFKYIVKILIEYLKLSNKELKIRYLDVISAYPLSNEQLQAIKNKLQLKTRRTIEITNHIDKSLIAGFKIVSRTETHEMSIKNDLENLKYDLIKHEKEV</sequence>
<reference evidence="8 9" key="1">
    <citation type="submission" date="2020-01" db="EMBL/GenBank/DDBJ databases">
        <title>Complete genome sequence of Mycoplasma felis strain Myco-2.</title>
        <authorList>
            <person name="Kinoshita Y."/>
            <person name="Niwa H."/>
            <person name="Uchida-Fujii E."/>
            <person name="Nukada T."/>
        </authorList>
    </citation>
    <scope>NUCLEOTIDE SEQUENCE [LARGE SCALE GENOMIC DNA]</scope>
    <source>
        <strain evidence="8 9">Myco-2</strain>
    </source>
</reference>
<keyword evidence="7" id="KW-0139">CF(1)</keyword>
<dbReference type="AlphaFoldDB" id="A0A809S8W4"/>
<dbReference type="PANTHER" id="PTHR11910">
    <property type="entry name" value="ATP SYNTHASE DELTA CHAIN"/>
    <property type="match status" value="1"/>
</dbReference>
<organism evidence="8 9">
    <name type="scientific">Mycoplasmopsis felis</name>
    <dbReference type="NCBI Taxonomy" id="33923"/>
    <lineage>
        <taxon>Bacteria</taxon>
        <taxon>Bacillati</taxon>
        <taxon>Mycoplasmatota</taxon>
        <taxon>Mycoplasmoidales</taxon>
        <taxon>Metamycoplasmataceae</taxon>
        <taxon>Mycoplasmopsis</taxon>
    </lineage>
</organism>
<keyword evidence="7" id="KW-1003">Cell membrane</keyword>
<accession>A0A809S8W4</accession>
<comment type="subcellular location">
    <subcellularLocation>
        <location evidence="7">Cell membrane</location>
        <topology evidence="7">Peripheral membrane protein</topology>
    </subcellularLocation>
    <subcellularLocation>
        <location evidence="1">Membrane</location>
    </subcellularLocation>
</comment>
<dbReference type="HAMAP" id="MF_01416">
    <property type="entry name" value="ATP_synth_delta_bact"/>
    <property type="match status" value="1"/>
</dbReference>
<dbReference type="GO" id="GO:0005886">
    <property type="term" value="C:plasma membrane"/>
    <property type="evidence" value="ECO:0007669"/>
    <property type="project" value="UniProtKB-SubCell"/>
</dbReference>
<comment type="function">
    <text evidence="7">F(1)F(0) ATP synthase produces ATP from ADP in the presence of a proton or sodium gradient. F-type ATPases consist of two structural domains, F(1) containing the extramembraneous catalytic core and F(0) containing the membrane proton channel, linked together by a central stalk and a peripheral stalk. During catalysis, ATP synthesis in the catalytic domain of F(1) is coupled via a rotary mechanism of the central stalk subunits to proton translocation.</text>
</comment>
<gene>
    <name evidence="7 8" type="primary">atpH</name>
    <name evidence="8" type="ORF">JPM2_3570</name>
</gene>
<comment type="similarity">
    <text evidence="7">Belongs to the ATPase delta chain family.</text>
</comment>
<dbReference type="Pfam" id="PF00213">
    <property type="entry name" value="OSCP"/>
    <property type="match status" value="1"/>
</dbReference>
<dbReference type="RefSeq" id="WP_161553130.1">
    <property type="nucleotide sequence ID" value="NZ_AP022325.1"/>
</dbReference>
<dbReference type="GO" id="GO:0045259">
    <property type="term" value="C:proton-transporting ATP synthase complex"/>
    <property type="evidence" value="ECO:0007669"/>
    <property type="project" value="UniProtKB-KW"/>
</dbReference>
<comment type="function">
    <text evidence="7">This protein is part of the stalk that links CF(0) to CF(1). It either transmits conformational changes from CF(0) to CF(1) or is implicated in proton conduction.</text>
</comment>
<dbReference type="KEGG" id="mfel:JPM2_3570"/>
<keyword evidence="5 7" id="KW-0472">Membrane</keyword>